<evidence type="ECO:0000313" key="1">
    <source>
        <dbReference type="EMBL" id="GBM19568.1"/>
    </source>
</evidence>
<evidence type="ECO:0000313" key="2">
    <source>
        <dbReference type="Proteomes" id="UP000499080"/>
    </source>
</evidence>
<sequence>MLRDLSEDDIKSLINSDTMPIKEIQKFSCHTQAVERYPASEETSSQPVAPLHCFGSDVPIVLTSMQEKGESLMGKNGAGGRVIQFPPSQATNVFFFSPLLCGSLHYRPRAKPLNSRALVEPYSPIRLLPFSCTELSTTGTSLLKQ</sequence>
<dbReference type="Proteomes" id="UP000499080">
    <property type="component" value="Unassembled WGS sequence"/>
</dbReference>
<name>A0A4Y2DUS0_ARAVE</name>
<dbReference type="OrthoDB" id="6475849at2759"/>
<reference evidence="1 2" key="1">
    <citation type="journal article" date="2019" name="Sci. Rep.">
        <title>Orb-weaving spider Araneus ventricosus genome elucidates the spidroin gene catalogue.</title>
        <authorList>
            <person name="Kono N."/>
            <person name="Nakamura H."/>
            <person name="Ohtoshi R."/>
            <person name="Moran D.A.P."/>
            <person name="Shinohara A."/>
            <person name="Yoshida Y."/>
            <person name="Fujiwara M."/>
            <person name="Mori M."/>
            <person name="Tomita M."/>
            <person name="Arakawa K."/>
        </authorList>
    </citation>
    <scope>NUCLEOTIDE SEQUENCE [LARGE SCALE GENOMIC DNA]</scope>
</reference>
<dbReference type="AlphaFoldDB" id="A0A4Y2DUS0"/>
<comment type="caution">
    <text evidence="1">The sequence shown here is derived from an EMBL/GenBank/DDBJ whole genome shotgun (WGS) entry which is preliminary data.</text>
</comment>
<organism evidence="1 2">
    <name type="scientific">Araneus ventricosus</name>
    <name type="common">Orbweaver spider</name>
    <name type="synonym">Epeira ventricosa</name>
    <dbReference type="NCBI Taxonomy" id="182803"/>
    <lineage>
        <taxon>Eukaryota</taxon>
        <taxon>Metazoa</taxon>
        <taxon>Ecdysozoa</taxon>
        <taxon>Arthropoda</taxon>
        <taxon>Chelicerata</taxon>
        <taxon>Arachnida</taxon>
        <taxon>Araneae</taxon>
        <taxon>Araneomorphae</taxon>
        <taxon>Entelegynae</taxon>
        <taxon>Araneoidea</taxon>
        <taxon>Araneidae</taxon>
        <taxon>Araneus</taxon>
    </lineage>
</organism>
<keyword evidence="2" id="KW-1185">Reference proteome</keyword>
<dbReference type="EMBL" id="BGPR01000426">
    <property type="protein sequence ID" value="GBM19568.1"/>
    <property type="molecule type" value="Genomic_DNA"/>
</dbReference>
<gene>
    <name evidence="1" type="ORF">AVEN_369_1</name>
</gene>
<proteinExistence type="predicted"/>
<protein>
    <submittedName>
        <fullName evidence="1">Uncharacterized protein</fullName>
    </submittedName>
</protein>
<accession>A0A4Y2DUS0</accession>